<evidence type="ECO:0000313" key="12">
    <source>
        <dbReference type="EMBL" id="CAE0496514.1"/>
    </source>
</evidence>
<reference evidence="12" key="1">
    <citation type="submission" date="2021-01" db="EMBL/GenBank/DDBJ databases">
        <authorList>
            <person name="Corre E."/>
            <person name="Pelletier E."/>
            <person name="Niang G."/>
            <person name="Scheremetjew M."/>
            <person name="Finn R."/>
            <person name="Kale V."/>
            <person name="Holt S."/>
            <person name="Cochrane G."/>
            <person name="Meng A."/>
            <person name="Brown T."/>
            <person name="Cohen L."/>
        </authorList>
    </citation>
    <scope>NUCLEOTIDE SEQUENCE</scope>
    <source>
        <strain evidence="12">CCMP1320</strain>
    </source>
</reference>
<evidence type="ECO:0000256" key="6">
    <source>
        <dbReference type="ARBA" id="ARBA00022853"/>
    </source>
</evidence>
<dbReference type="GO" id="GO:0006335">
    <property type="term" value="P:DNA replication-dependent chromatin assembly"/>
    <property type="evidence" value="ECO:0007669"/>
    <property type="project" value="InterPro"/>
</dbReference>
<name>A0A7S3QY36_DUNTE</name>
<evidence type="ECO:0000256" key="2">
    <source>
        <dbReference type="ARBA" id="ARBA00007306"/>
    </source>
</evidence>
<keyword evidence="7" id="KW-0234">DNA repair</keyword>
<dbReference type="InterPro" id="IPR015943">
    <property type="entry name" value="WD40/YVTN_repeat-like_dom_sf"/>
</dbReference>
<feature type="compositionally biased region" description="Low complexity" evidence="10">
    <location>
        <begin position="497"/>
        <end position="510"/>
    </location>
</feature>
<dbReference type="GO" id="GO:0005634">
    <property type="term" value="C:nucleus"/>
    <property type="evidence" value="ECO:0007669"/>
    <property type="project" value="UniProtKB-SubCell"/>
</dbReference>
<dbReference type="EMBL" id="HBIP01019529">
    <property type="protein sequence ID" value="CAE0496514.1"/>
    <property type="molecule type" value="Transcribed_RNA"/>
</dbReference>
<sequence length="588" mass="62500">MASGGNTGEMILWRAVDPSGPKAAVIGADGPAPTWKTCGALRGHADDVHDLAWSPDGSALVSGGVENICILWDVEAKRGMLRMENHQHYVQGVAWDPLGHYVCSQSNDRTCKVYGSKPPAAGKKGLQAPSSSAAALREFVVTANISKRVCAGVDTNNAAGMGSAPPAPAIKYPMFMDENISSFFRRLSWSPDGSFMAVPTGLHRPDASSSAAIPTTYIFARGDWSAPVAHLPSAAGRAPVVARFSPVLYALLPSTSPNNHNHCQHLTLGASSKQEHQQQQQQQQQQPSGDAAAVPLPEAAPLSEGRPSLVGSQQGNEEGSEGGSAGNGEAGGGDGGVVTPAVSPFMLPYRMVLAVATLNSVLVYDTQSLKPLALLGGLHMAPITDLAWSADGCSLAVSSQDGYCSLAVFEPGELGTPLQPHEMPSHVADTMQRTQAHKWAERCQQQAAAKAAAKQHQYSQHQQNQQQLQQQQDSQQQQQQQQASQRRAQANPRGRRASQAQSARSRSSSAMGDDFQDGNAVSVDAVLQALGPEVVPIRRVPRTNSRYPLRRRGGRRGNREHSVPTTATLPAFKHVQLPRQHLAADSSV</sequence>
<dbReference type="GO" id="GO:0006334">
    <property type="term" value="P:nucleosome assembly"/>
    <property type="evidence" value="ECO:0007669"/>
    <property type="project" value="TreeGrafter"/>
</dbReference>
<dbReference type="PROSITE" id="PS50082">
    <property type="entry name" value="WD_REPEATS_2"/>
    <property type="match status" value="1"/>
</dbReference>
<dbReference type="SUPFAM" id="SSF50978">
    <property type="entry name" value="WD40 repeat-like"/>
    <property type="match status" value="1"/>
</dbReference>
<accession>A0A7S3QY36</accession>
<feature type="compositionally biased region" description="Low complexity" evidence="10">
    <location>
        <begin position="444"/>
        <end position="490"/>
    </location>
</feature>
<evidence type="ECO:0000256" key="7">
    <source>
        <dbReference type="ARBA" id="ARBA00023204"/>
    </source>
</evidence>
<dbReference type="GO" id="GO:0006281">
    <property type="term" value="P:DNA repair"/>
    <property type="evidence" value="ECO:0007669"/>
    <property type="project" value="UniProtKB-KW"/>
</dbReference>
<feature type="compositionally biased region" description="Low complexity" evidence="10">
    <location>
        <begin position="277"/>
        <end position="302"/>
    </location>
</feature>
<keyword evidence="5" id="KW-0227">DNA damage</keyword>
<evidence type="ECO:0000256" key="9">
    <source>
        <dbReference type="PROSITE-ProRule" id="PRU00221"/>
    </source>
</evidence>
<dbReference type="InterPro" id="IPR001680">
    <property type="entry name" value="WD40_rpt"/>
</dbReference>
<feature type="compositionally biased region" description="Gly residues" evidence="10">
    <location>
        <begin position="321"/>
        <end position="335"/>
    </location>
</feature>
<keyword evidence="8" id="KW-0539">Nucleus</keyword>
<keyword evidence="6" id="KW-0156">Chromatin regulator</keyword>
<feature type="region of interest" description="Disordered" evidence="10">
    <location>
        <begin position="270"/>
        <end position="335"/>
    </location>
</feature>
<keyword evidence="4" id="KW-0677">Repeat</keyword>
<dbReference type="InterPro" id="IPR055410">
    <property type="entry name" value="Beta-prop_CAF1B_HIR1"/>
</dbReference>
<proteinExistence type="inferred from homology"/>
<feature type="region of interest" description="Disordered" evidence="10">
    <location>
        <begin position="547"/>
        <end position="569"/>
    </location>
</feature>
<dbReference type="PROSITE" id="PS50294">
    <property type="entry name" value="WD_REPEATS_REGION"/>
    <property type="match status" value="1"/>
</dbReference>
<evidence type="ECO:0000259" key="11">
    <source>
        <dbReference type="Pfam" id="PF24105"/>
    </source>
</evidence>
<dbReference type="SMART" id="SM00320">
    <property type="entry name" value="WD40"/>
    <property type="match status" value="3"/>
</dbReference>
<dbReference type="InterPro" id="IPR036322">
    <property type="entry name" value="WD40_repeat_dom_sf"/>
</dbReference>
<evidence type="ECO:0000256" key="10">
    <source>
        <dbReference type="SAM" id="MobiDB-lite"/>
    </source>
</evidence>
<dbReference type="GO" id="GO:0033186">
    <property type="term" value="C:CAF-1 complex"/>
    <property type="evidence" value="ECO:0007669"/>
    <property type="project" value="TreeGrafter"/>
</dbReference>
<evidence type="ECO:0000256" key="5">
    <source>
        <dbReference type="ARBA" id="ARBA00022763"/>
    </source>
</evidence>
<feature type="domain" description="CAF1B/HIR1 beta-propeller" evidence="11">
    <location>
        <begin position="1"/>
        <end position="117"/>
    </location>
</feature>
<evidence type="ECO:0000256" key="3">
    <source>
        <dbReference type="ARBA" id="ARBA00022574"/>
    </source>
</evidence>
<dbReference type="AlphaFoldDB" id="A0A7S3QY36"/>
<protein>
    <recommendedName>
        <fullName evidence="11">CAF1B/HIR1 beta-propeller domain-containing protein</fullName>
    </recommendedName>
</protein>
<comment type="similarity">
    <text evidence="2">Belongs to the WD repeat HIR1 family.</text>
</comment>
<evidence type="ECO:0000256" key="1">
    <source>
        <dbReference type="ARBA" id="ARBA00004123"/>
    </source>
</evidence>
<feature type="region of interest" description="Disordered" evidence="10">
    <location>
        <begin position="432"/>
        <end position="517"/>
    </location>
</feature>
<dbReference type="Gene3D" id="2.130.10.10">
    <property type="entry name" value="YVTN repeat-like/Quinoprotein amine dehydrogenase"/>
    <property type="match status" value="2"/>
</dbReference>
<evidence type="ECO:0000256" key="8">
    <source>
        <dbReference type="ARBA" id="ARBA00023242"/>
    </source>
</evidence>
<feature type="repeat" description="WD" evidence="9">
    <location>
        <begin position="41"/>
        <end position="82"/>
    </location>
</feature>
<organism evidence="12">
    <name type="scientific">Dunaliella tertiolecta</name>
    <name type="common">Green alga</name>
    <dbReference type="NCBI Taxonomy" id="3047"/>
    <lineage>
        <taxon>Eukaryota</taxon>
        <taxon>Viridiplantae</taxon>
        <taxon>Chlorophyta</taxon>
        <taxon>core chlorophytes</taxon>
        <taxon>Chlorophyceae</taxon>
        <taxon>CS clade</taxon>
        <taxon>Chlamydomonadales</taxon>
        <taxon>Dunaliellaceae</taxon>
        <taxon>Dunaliella</taxon>
    </lineage>
</organism>
<dbReference type="Pfam" id="PF24105">
    <property type="entry name" value="Beta-prop_CAF1B_HIR1"/>
    <property type="match status" value="2"/>
</dbReference>
<feature type="domain" description="CAF1B/HIR1 beta-propeller" evidence="11">
    <location>
        <begin position="345"/>
        <end position="414"/>
    </location>
</feature>
<gene>
    <name evidence="12" type="ORF">DTER00134_LOCUS11587</name>
</gene>
<dbReference type="PANTHER" id="PTHR15271">
    <property type="entry name" value="CHROMATIN ASSEMBLY FACTOR 1 SUBUNIT B"/>
    <property type="match status" value="1"/>
</dbReference>
<keyword evidence="3 9" id="KW-0853">WD repeat</keyword>
<dbReference type="InterPro" id="IPR045145">
    <property type="entry name" value="PTHR15271"/>
</dbReference>
<evidence type="ECO:0000256" key="4">
    <source>
        <dbReference type="ARBA" id="ARBA00022737"/>
    </source>
</evidence>
<comment type="subcellular location">
    <subcellularLocation>
        <location evidence="1">Nucleus</location>
    </subcellularLocation>
</comment>
<dbReference type="PANTHER" id="PTHR15271:SF4">
    <property type="entry name" value="CHROMATIN ASSEMBLY FACTOR 1 SUBUNIT B"/>
    <property type="match status" value="1"/>
</dbReference>